<name>A0A1I6TKQ7_9BACL</name>
<feature type="transmembrane region" description="Helical" evidence="1">
    <location>
        <begin position="114"/>
        <end position="135"/>
    </location>
</feature>
<evidence type="ECO:0000313" key="3">
    <source>
        <dbReference type="Proteomes" id="UP000198660"/>
    </source>
</evidence>
<organism evidence="2 3">
    <name type="scientific">Marininema halotolerans</name>
    <dbReference type="NCBI Taxonomy" id="1155944"/>
    <lineage>
        <taxon>Bacteria</taxon>
        <taxon>Bacillati</taxon>
        <taxon>Bacillota</taxon>
        <taxon>Bacilli</taxon>
        <taxon>Bacillales</taxon>
        <taxon>Thermoactinomycetaceae</taxon>
        <taxon>Marininema</taxon>
    </lineage>
</organism>
<evidence type="ECO:0000313" key="2">
    <source>
        <dbReference type="EMBL" id="SFS89728.1"/>
    </source>
</evidence>
<reference evidence="3" key="1">
    <citation type="submission" date="2016-10" db="EMBL/GenBank/DDBJ databases">
        <authorList>
            <person name="Varghese N."/>
            <person name="Submissions S."/>
        </authorList>
    </citation>
    <scope>NUCLEOTIDE SEQUENCE [LARGE SCALE GENOMIC DNA]</scope>
    <source>
        <strain evidence="3">DSM 45789</strain>
    </source>
</reference>
<accession>A0A1I6TKQ7</accession>
<evidence type="ECO:0000256" key="1">
    <source>
        <dbReference type="SAM" id="Phobius"/>
    </source>
</evidence>
<dbReference type="RefSeq" id="WP_091838147.1">
    <property type="nucleotide sequence ID" value="NZ_FPAA01000010.1"/>
</dbReference>
<keyword evidence="1" id="KW-0812">Transmembrane</keyword>
<proteinExistence type="predicted"/>
<keyword evidence="1" id="KW-1133">Transmembrane helix</keyword>
<dbReference type="AlphaFoldDB" id="A0A1I6TKQ7"/>
<gene>
    <name evidence="2" type="ORF">SAMN05444972_11085</name>
</gene>
<keyword evidence="3" id="KW-1185">Reference proteome</keyword>
<dbReference type="Proteomes" id="UP000198660">
    <property type="component" value="Unassembled WGS sequence"/>
</dbReference>
<sequence length="138" mass="15351">MIQHDFAQQMAEHTAQMAAHCGQLFTEGTDELAGIIAFVEQEMKGQDLSIGARSRDEFIGETFRRLFPMVIQSEECRDALASMTNDHPQFPGISMMEKHDAEEHYRMDLGMAEVLFTISSALMATILLVTAGQSVPRG</sequence>
<dbReference type="OrthoDB" id="2988784at2"/>
<dbReference type="EMBL" id="FPAA01000010">
    <property type="protein sequence ID" value="SFS89728.1"/>
    <property type="molecule type" value="Genomic_DNA"/>
</dbReference>
<keyword evidence="1" id="KW-0472">Membrane</keyword>
<protein>
    <submittedName>
        <fullName evidence="2">Uncharacterized protein</fullName>
    </submittedName>
</protein>